<dbReference type="InterPro" id="IPR011990">
    <property type="entry name" value="TPR-like_helical_dom_sf"/>
</dbReference>
<evidence type="ECO:0000259" key="4">
    <source>
        <dbReference type="PROSITE" id="PS51755"/>
    </source>
</evidence>
<evidence type="ECO:0000256" key="2">
    <source>
        <dbReference type="PROSITE-ProRule" id="PRU01091"/>
    </source>
</evidence>
<dbReference type="Pfam" id="PF00486">
    <property type="entry name" value="Trans_reg_C"/>
    <property type="match status" value="1"/>
</dbReference>
<name>A0A931HE47_9SPHN</name>
<dbReference type="Gene3D" id="1.10.10.10">
    <property type="entry name" value="Winged helix-like DNA-binding domain superfamily/Winged helix DNA-binding domain"/>
    <property type="match status" value="1"/>
</dbReference>
<dbReference type="GO" id="GO:0006355">
    <property type="term" value="P:regulation of DNA-templated transcription"/>
    <property type="evidence" value="ECO:0007669"/>
    <property type="project" value="InterPro"/>
</dbReference>
<evidence type="ECO:0000256" key="1">
    <source>
        <dbReference type="ARBA" id="ARBA00023125"/>
    </source>
</evidence>
<evidence type="ECO:0000313" key="5">
    <source>
        <dbReference type="EMBL" id="MBH0114447.1"/>
    </source>
</evidence>
<comment type="caution">
    <text evidence="5">The sequence shown here is derived from an EMBL/GenBank/DDBJ whole genome shotgun (WGS) entry which is preliminary data.</text>
</comment>
<proteinExistence type="predicted"/>
<dbReference type="PROSITE" id="PS51755">
    <property type="entry name" value="OMPR_PHOB"/>
    <property type="match status" value="1"/>
</dbReference>
<gene>
    <name evidence="5" type="ORF">I5E68_15990</name>
</gene>
<feature type="DNA-binding region" description="OmpR/PhoB-type" evidence="2">
    <location>
        <begin position="6"/>
        <end position="104"/>
    </location>
</feature>
<dbReference type="InterPro" id="IPR016032">
    <property type="entry name" value="Sig_transdc_resp-reg_C-effctor"/>
</dbReference>
<evidence type="ECO:0000256" key="3">
    <source>
        <dbReference type="SAM" id="MobiDB-lite"/>
    </source>
</evidence>
<keyword evidence="6" id="KW-1185">Reference proteome</keyword>
<feature type="region of interest" description="Disordered" evidence="3">
    <location>
        <begin position="111"/>
        <end position="139"/>
    </location>
</feature>
<dbReference type="RefSeq" id="WP_197165840.1">
    <property type="nucleotide sequence ID" value="NZ_JADZGI010000003.1"/>
</dbReference>
<dbReference type="GO" id="GO:0000160">
    <property type="term" value="P:phosphorelay signal transduction system"/>
    <property type="evidence" value="ECO:0007669"/>
    <property type="project" value="InterPro"/>
</dbReference>
<reference evidence="5" key="1">
    <citation type="submission" date="2020-11" db="EMBL/GenBank/DDBJ databases">
        <title>Novosphingobium aureum sp. nov., a marine bacterium isolated from sediment of a salt flat.</title>
        <authorList>
            <person name="Yoo Y."/>
            <person name="Kim J.-J."/>
        </authorList>
    </citation>
    <scope>NUCLEOTIDE SEQUENCE</scope>
    <source>
        <strain evidence="5">YJ-S2-02</strain>
    </source>
</reference>
<keyword evidence="1 2" id="KW-0238">DNA-binding</keyword>
<protein>
    <submittedName>
        <fullName evidence="5">Winged helix-turn-helix domain-containing protein</fullName>
    </submittedName>
</protein>
<dbReference type="SUPFAM" id="SSF46894">
    <property type="entry name" value="C-terminal effector domain of the bipartite response regulators"/>
    <property type="match status" value="1"/>
</dbReference>
<dbReference type="GO" id="GO:0003677">
    <property type="term" value="F:DNA binding"/>
    <property type="evidence" value="ECO:0007669"/>
    <property type="project" value="UniProtKB-UniRule"/>
</dbReference>
<dbReference type="SUPFAM" id="SSF48452">
    <property type="entry name" value="TPR-like"/>
    <property type="match status" value="1"/>
</dbReference>
<dbReference type="InterPro" id="IPR036388">
    <property type="entry name" value="WH-like_DNA-bd_sf"/>
</dbReference>
<dbReference type="Proteomes" id="UP000617634">
    <property type="component" value="Unassembled WGS sequence"/>
</dbReference>
<feature type="domain" description="OmpR/PhoB-type" evidence="4">
    <location>
        <begin position="6"/>
        <end position="104"/>
    </location>
</feature>
<dbReference type="EMBL" id="JADZGI010000003">
    <property type="protein sequence ID" value="MBH0114447.1"/>
    <property type="molecule type" value="Genomic_DNA"/>
</dbReference>
<dbReference type="AlphaFoldDB" id="A0A931HE47"/>
<organism evidence="5 6">
    <name type="scientific">Novosphingobium aureum</name>
    <dbReference type="NCBI Taxonomy" id="2792964"/>
    <lineage>
        <taxon>Bacteria</taxon>
        <taxon>Pseudomonadati</taxon>
        <taxon>Pseudomonadota</taxon>
        <taxon>Alphaproteobacteria</taxon>
        <taxon>Sphingomonadales</taxon>
        <taxon>Sphingomonadaceae</taxon>
        <taxon>Novosphingobium</taxon>
    </lineage>
</organism>
<dbReference type="Gene3D" id="1.25.40.10">
    <property type="entry name" value="Tetratricopeptide repeat domain"/>
    <property type="match status" value="1"/>
</dbReference>
<dbReference type="SMART" id="SM00862">
    <property type="entry name" value="Trans_reg_C"/>
    <property type="match status" value="1"/>
</dbReference>
<sequence>MTDAGSGTFSFNGYEIDAARFELRREGTRVPVEPQVLSLILLLVANRERMMTKDELIERIWDGRIVSESAVAARIKAARKALGDDGTRQGVIRTIHARGFRWVQDVRASDGPIAARPAGPEPQDASPTQPLSTLPSTTRDARPSIAVLPFERLGELGPHDIVADALPADIINDLARLHWLFVIARGSSFRFRGSAIDPQRVGAELGVRYCLAGAVERTGPGVTISVALIDATCGQTLWGERFSAAFEELQALRPEIEAQVVASLKVHIPQNEVRLARSRPIADLDAWASFHLGLDHMFRFTCEDNTLAARLFAQTLERDPFFSRALSGLSFTHFQNAFLRFEGDRAHETEIARGLANRAVEADRLDPFAYFNLGRCCWLEGHLEDSRVWFDRATSLSPSFAQGVYNRGLVGVMAGEAGEADADLALALELSPLDPLAYAMVSGRALTQLQLGDPEQAARFGVRAAMMPGAHKHIALIAALTSHLAGKPGDAQLWLGRARKVDPAISASVFFASFPFAQTEARAVIEKGLGDLGL</sequence>
<evidence type="ECO:0000313" key="6">
    <source>
        <dbReference type="Proteomes" id="UP000617634"/>
    </source>
</evidence>
<dbReference type="InterPro" id="IPR001867">
    <property type="entry name" value="OmpR/PhoB-type_DNA-bd"/>
</dbReference>
<feature type="compositionally biased region" description="Low complexity" evidence="3">
    <location>
        <begin position="126"/>
        <end position="138"/>
    </location>
</feature>
<dbReference type="Gene3D" id="3.40.50.10070">
    <property type="entry name" value="TolB, N-terminal domain"/>
    <property type="match status" value="1"/>
</dbReference>
<accession>A0A931HE47</accession>